<protein>
    <submittedName>
        <fullName evidence="2">Uncharacterized protein</fullName>
    </submittedName>
</protein>
<dbReference type="PROSITE" id="PS51257">
    <property type="entry name" value="PROKAR_LIPOPROTEIN"/>
    <property type="match status" value="1"/>
</dbReference>
<dbReference type="Proteomes" id="UP000279959">
    <property type="component" value="Chromosome"/>
</dbReference>
<dbReference type="EMBL" id="AP018664">
    <property type="protein sequence ID" value="BBD97248.1"/>
    <property type="molecule type" value="Genomic_DNA"/>
</dbReference>
<gene>
    <name evidence="2" type="ORF">SAMIE_1007490</name>
</gene>
<dbReference type="AlphaFoldDB" id="A0A494W264"/>
<organism evidence="2 3">
    <name type="scientific">Sphingobium amiense</name>
    <dbReference type="NCBI Taxonomy" id="135719"/>
    <lineage>
        <taxon>Bacteria</taxon>
        <taxon>Pseudomonadati</taxon>
        <taxon>Pseudomonadota</taxon>
        <taxon>Alphaproteobacteria</taxon>
        <taxon>Sphingomonadales</taxon>
        <taxon>Sphingomonadaceae</taxon>
        <taxon>Sphingobium</taxon>
    </lineage>
</organism>
<proteinExistence type="predicted"/>
<dbReference type="RefSeq" id="WP_066698544.1">
    <property type="nucleotide sequence ID" value="NZ_AP018664.1"/>
</dbReference>
<evidence type="ECO:0000313" key="3">
    <source>
        <dbReference type="Proteomes" id="UP000279959"/>
    </source>
</evidence>
<feature type="chain" id="PRO_5019868337" evidence="1">
    <location>
        <begin position="30"/>
        <end position="204"/>
    </location>
</feature>
<evidence type="ECO:0000313" key="2">
    <source>
        <dbReference type="EMBL" id="BBD97248.1"/>
    </source>
</evidence>
<keyword evidence="3" id="KW-1185">Reference proteome</keyword>
<accession>A0A494W264</accession>
<sequence length="204" mass="21138">MSRVRNVAALSPVVAVLMLCACSSERSPAANDAENQVVNESLNATPASNGAPVASPVASASPTVIGLEGLGDLRIGEAVPEGSDWAERGGQTGGECRTVTSPRYPGVYAIVERDKVQRITVGQRLDVRLAEGIGVGASEAEARKWFAGFRSEPHKYEAAPAKYLTAPNAPNGSSALRLEIGQDGKVALIHVGLMPALGYVEGCA</sequence>
<feature type="signal peptide" evidence="1">
    <location>
        <begin position="1"/>
        <end position="29"/>
    </location>
</feature>
<dbReference type="KEGG" id="sami:SAMIE_1007490"/>
<evidence type="ECO:0000256" key="1">
    <source>
        <dbReference type="SAM" id="SignalP"/>
    </source>
</evidence>
<keyword evidence="1" id="KW-0732">Signal</keyword>
<name>A0A494W264_9SPHN</name>
<reference evidence="2 3" key="1">
    <citation type="submission" date="2018-05" db="EMBL/GenBank/DDBJ databases">
        <title>Complete Genome Sequence of the Nonylphenol-Degrading Bacterium Sphingobium amiense DSM 16289T.</title>
        <authorList>
            <person name="Ootsuka M."/>
            <person name="Nishizawa T."/>
            <person name="Ohta H."/>
        </authorList>
    </citation>
    <scope>NUCLEOTIDE SEQUENCE [LARGE SCALE GENOMIC DNA]</scope>
    <source>
        <strain evidence="2 3">DSM 16289</strain>
    </source>
</reference>